<evidence type="ECO:0000313" key="2">
    <source>
        <dbReference type="EMBL" id="GEK93170.1"/>
    </source>
</evidence>
<feature type="compositionally biased region" description="Low complexity" evidence="1">
    <location>
        <begin position="216"/>
        <end position="231"/>
    </location>
</feature>
<feature type="region of interest" description="Disordered" evidence="1">
    <location>
        <begin position="215"/>
        <end position="249"/>
    </location>
</feature>
<sequence length="270" mass="29172">MSETLETPILDGALTTPDAANTPAIETQTEGAPEGQAQPDPAPQPEKTPAWLQRKIDKLTFERREAERREQANQEELENMRRALAASRGEEQQEESLTPDQIRQQERQRIESQQAEQQSIQKFSSQTEAIAKAVAGTHGDAAVSQATQLLSERAGLDFSNKSHRELISDISELPNSGDVYYALAHDPDAASDILDASPRRQYALLTQFAAKVGQKAPAAQAETPAAPAVSKAPPPVSAPSGAAPAGKKSIYDPNVSAVEFDRLWKAGVRS</sequence>
<feature type="compositionally biased region" description="Basic and acidic residues" evidence="1">
    <location>
        <begin position="54"/>
        <end position="72"/>
    </location>
</feature>
<comment type="caution">
    <text evidence="2">The sequence shown here is derived from an EMBL/GenBank/DDBJ whole genome shotgun (WGS) entry which is preliminary data.</text>
</comment>
<feature type="compositionally biased region" description="Low complexity" evidence="1">
    <location>
        <begin position="238"/>
        <end position="248"/>
    </location>
</feature>
<dbReference type="EMBL" id="BJUZ01000001">
    <property type="protein sequence ID" value="GEK93170.1"/>
    <property type="molecule type" value="Genomic_DNA"/>
</dbReference>
<reference evidence="2 3" key="1">
    <citation type="submission" date="2019-07" db="EMBL/GenBank/DDBJ databases">
        <title>Whole genome shotgun sequence of Gluconobacter wancherniae NBRC 103581.</title>
        <authorList>
            <person name="Hosoyama A."/>
            <person name="Uohara A."/>
            <person name="Ohji S."/>
            <person name="Ichikawa N."/>
        </authorList>
    </citation>
    <scope>NUCLEOTIDE SEQUENCE [LARGE SCALE GENOMIC DNA]</scope>
    <source>
        <strain evidence="2 3">NBRC 103581</strain>
    </source>
</reference>
<evidence type="ECO:0008006" key="4">
    <source>
        <dbReference type="Google" id="ProtNLM"/>
    </source>
</evidence>
<dbReference type="RefSeq" id="WP_146794489.1">
    <property type="nucleotide sequence ID" value="NZ_BARC01000011.1"/>
</dbReference>
<feature type="compositionally biased region" description="Low complexity" evidence="1">
    <location>
        <begin position="111"/>
        <end position="121"/>
    </location>
</feature>
<feature type="region of interest" description="Disordered" evidence="1">
    <location>
        <begin position="1"/>
        <end position="125"/>
    </location>
</feature>
<dbReference type="OrthoDB" id="7284257at2"/>
<dbReference type="Proteomes" id="UP000321230">
    <property type="component" value="Unassembled WGS sequence"/>
</dbReference>
<keyword evidence="3" id="KW-1185">Reference proteome</keyword>
<evidence type="ECO:0000256" key="1">
    <source>
        <dbReference type="SAM" id="MobiDB-lite"/>
    </source>
</evidence>
<evidence type="ECO:0000313" key="3">
    <source>
        <dbReference type="Proteomes" id="UP000321230"/>
    </source>
</evidence>
<proteinExistence type="predicted"/>
<name>A0A511AY86_9PROT</name>
<accession>A0A511AY86</accession>
<organism evidence="2 3">
    <name type="scientific">Gluconobacter wancherniae NBRC 103581</name>
    <dbReference type="NCBI Taxonomy" id="656744"/>
    <lineage>
        <taxon>Bacteria</taxon>
        <taxon>Pseudomonadati</taxon>
        <taxon>Pseudomonadota</taxon>
        <taxon>Alphaproteobacteria</taxon>
        <taxon>Acetobacterales</taxon>
        <taxon>Acetobacteraceae</taxon>
        <taxon>Gluconobacter</taxon>
    </lineage>
</organism>
<protein>
    <recommendedName>
        <fullName evidence="4">Scaffolding protein</fullName>
    </recommendedName>
</protein>
<dbReference type="AlphaFoldDB" id="A0A511AY86"/>
<gene>
    <name evidence="2" type="ORF">GWA01_09400</name>
</gene>